<sequence>ALLASGLSDVIVHGRLKASFLGQMLTAWIGLEGNLKKYNVRYRGMDFPDQELTCKGKVTKKYVENNEHLVELDIWTENPQGEKTITGSAVVSFQKSGL</sequence>
<gene>
    <name evidence="2" type="ORF">S01H4_63642</name>
</gene>
<accession>X1CCT3</accession>
<evidence type="ECO:0000259" key="1">
    <source>
        <dbReference type="Pfam" id="PF01575"/>
    </source>
</evidence>
<dbReference type="AlphaFoldDB" id="X1CCT3"/>
<comment type="caution">
    <text evidence="2">The sequence shown here is derived from an EMBL/GenBank/DDBJ whole genome shotgun (WGS) entry which is preliminary data.</text>
</comment>
<dbReference type="InterPro" id="IPR029069">
    <property type="entry name" value="HotDog_dom_sf"/>
</dbReference>
<evidence type="ECO:0000313" key="2">
    <source>
        <dbReference type="EMBL" id="GAH05402.1"/>
    </source>
</evidence>
<dbReference type="Pfam" id="PF01575">
    <property type="entry name" value="MaoC_dehydratas"/>
    <property type="match status" value="1"/>
</dbReference>
<dbReference type="Gene3D" id="3.10.129.10">
    <property type="entry name" value="Hotdog Thioesterase"/>
    <property type="match status" value="1"/>
</dbReference>
<organism evidence="2">
    <name type="scientific">marine sediment metagenome</name>
    <dbReference type="NCBI Taxonomy" id="412755"/>
    <lineage>
        <taxon>unclassified sequences</taxon>
        <taxon>metagenomes</taxon>
        <taxon>ecological metagenomes</taxon>
    </lineage>
</organism>
<feature type="non-terminal residue" evidence="2">
    <location>
        <position position="1"/>
    </location>
</feature>
<dbReference type="EMBL" id="BART01038339">
    <property type="protein sequence ID" value="GAH05402.1"/>
    <property type="molecule type" value="Genomic_DNA"/>
</dbReference>
<dbReference type="SUPFAM" id="SSF54637">
    <property type="entry name" value="Thioesterase/thiol ester dehydrase-isomerase"/>
    <property type="match status" value="1"/>
</dbReference>
<protein>
    <recommendedName>
        <fullName evidence="1">MaoC-like domain-containing protein</fullName>
    </recommendedName>
</protein>
<reference evidence="2" key="1">
    <citation type="journal article" date="2014" name="Front. Microbiol.">
        <title>High frequency of phylogenetically diverse reductive dehalogenase-homologous genes in deep subseafloor sedimentary metagenomes.</title>
        <authorList>
            <person name="Kawai M."/>
            <person name="Futagami T."/>
            <person name="Toyoda A."/>
            <person name="Takaki Y."/>
            <person name="Nishi S."/>
            <person name="Hori S."/>
            <person name="Arai W."/>
            <person name="Tsubouchi T."/>
            <person name="Morono Y."/>
            <person name="Uchiyama I."/>
            <person name="Ito T."/>
            <person name="Fujiyama A."/>
            <person name="Inagaki F."/>
            <person name="Takami H."/>
        </authorList>
    </citation>
    <scope>NUCLEOTIDE SEQUENCE</scope>
    <source>
        <strain evidence="2">Expedition CK06-06</strain>
    </source>
</reference>
<feature type="domain" description="MaoC-like" evidence="1">
    <location>
        <begin position="4"/>
        <end position="71"/>
    </location>
</feature>
<proteinExistence type="predicted"/>
<name>X1CCT3_9ZZZZ</name>
<dbReference type="InterPro" id="IPR002539">
    <property type="entry name" value="MaoC-like_dom"/>
</dbReference>